<evidence type="ECO:0000256" key="1">
    <source>
        <dbReference type="ARBA" id="ARBA00004365"/>
    </source>
</evidence>
<feature type="domain" description="Flagellar basal-body/hook protein C-terminal" evidence="9">
    <location>
        <begin position="419"/>
        <end position="455"/>
    </location>
</feature>
<evidence type="ECO:0000256" key="3">
    <source>
        <dbReference type="ARBA" id="ARBA00009677"/>
    </source>
</evidence>
<feature type="domain" description="Flagellar hook-associated protein FlgK helical" evidence="10">
    <location>
        <begin position="101"/>
        <end position="327"/>
    </location>
</feature>
<dbReference type="AlphaFoldDB" id="A0A2H5XG12"/>
<organism evidence="11 12">
    <name type="scientific">Candidatus Fervidibacter japonicus</name>
    <dbReference type="NCBI Taxonomy" id="2035412"/>
    <lineage>
        <taxon>Bacteria</taxon>
        <taxon>Candidatus Fervidibacterota</taxon>
        <taxon>Candidatus Fervidibacter</taxon>
    </lineage>
</organism>
<dbReference type="SUPFAM" id="SSF64518">
    <property type="entry name" value="Phase 1 flagellin"/>
    <property type="match status" value="1"/>
</dbReference>
<keyword evidence="6" id="KW-0975">Bacterial flagellum</keyword>
<keyword evidence="11" id="KW-0969">Cilium</keyword>
<dbReference type="InterPro" id="IPR010930">
    <property type="entry name" value="Flg_bb/hook_C_dom"/>
</dbReference>
<dbReference type="Pfam" id="PF22638">
    <property type="entry name" value="FlgK_D1"/>
    <property type="match status" value="1"/>
</dbReference>
<reference evidence="12" key="1">
    <citation type="submission" date="2017-09" db="EMBL/GenBank/DDBJ databases">
        <title>Metaegenomics of thermophilic ammonia-oxidizing enrichment culture.</title>
        <authorList>
            <person name="Kato S."/>
            <person name="Suzuki K."/>
        </authorList>
    </citation>
    <scope>NUCLEOTIDE SEQUENCE [LARGE SCALE GENOMIC DNA]</scope>
</reference>
<feature type="coiled-coil region" evidence="7">
    <location>
        <begin position="169"/>
        <end position="199"/>
    </location>
</feature>
<comment type="subcellular location">
    <subcellularLocation>
        <location evidence="1">Bacterial flagellum</location>
    </subcellularLocation>
    <subcellularLocation>
        <location evidence="2">Secreted</location>
    </subcellularLocation>
</comment>
<evidence type="ECO:0000256" key="7">
    <source>
        <dbReference type="SAM" id="Coils"/>
    </source>
</evidence>
<dbReference type="GO" id="GO:0005198">
    <property type="term" value="F:structural molecule activity"/>
    <property type="evidence" value="ECO:0007669"/>
    <property type="project" value="InterPro"/>
</dbReference>
<keyword evidence="8" id="KW-0732">Signal</keyword>
<accession>A0A2H5XG12</accession>
<comment type="caution">
    <text evidence="11">The sequence shown here is derived from an EMBL/GenBank/DDBJ whole genome shotgun (WGS) entry which is preliminary data.</text>
</comment>
<feature type="chain" id="PRO_5014194244" description="Flagellar hook-associated protein 1" evidence="8">
    <location>
        <begin position="32"/>
        <end position="461"/>
    </location>
</feature>
<dbReference type="EMBL" id="BEHT01000052">
    <property type="protein sequence ID" value="GBD00116.1"/>
    <property type="molecule type" value="Genomic_DNA"/>
</dbReference>
<keyword evidence="5" id="KW-0964">Secreted</keyword>
<name>A0A2H5XG12_9BACT</name>
<evidence type="ECO:0000256" key="6">
    <source>
        <dbReference type="ARBA" id="ARBA00023143"/>
    </source>
</evidence>
<keyword evidence="7" id="KW-0175">Coiled coil</keyword>
<evidence type="ECO:0000256" key="5">
    <source>
        <dbReference type="ARBA" id="ARBA00022525"/>
    </source>
</evidence>
<evidence type="ECO:0000259" key="10">
    <source>
        <dbReference type="Pfam" id="PF22638"/>
    </source>
</evidence>
<evidence type="ECO:0000313" key="11">
    <source>
        <dbReference type="EMBL" id="GBD00116.1"/>
    </source>
</evidence>
<dbReference type="InterPro" id="IPR002371">
    <property type="entry name" value="FlgK"/>
</dbReference>
<feature type="signal peptide" evidence="8">
    <location>
        <begin position="1"/>
        <end position="31"/>
    </location>
</feature>
<dbReference type="Pfam" id="PF06429">
    <property type="entry name" value="Flg_bbr_C"/>
    <property type="match status" value="1"/>
</dbReference>
<dbReference type="PANTHER" id="PTHR30033:SF1">
    <property type="entry name" value="FLAGELLAR HOOK-ASSOCIATED PROTEIN 1"/>
    <property type="match status" value="1"/>
</dbReference>
<dbReference type="PANTHER" id="PTHR30033">
    <property type="entry name" value="FLAGELLAR HOOK-ASSOCIATED PROTEIN 1"/>
    <property type="match status" value="1"/>
</dbReference>
<dbReference type="GO" id="GO:0005576">
    <property type="term" value="C:extracellular region"/>
    <property type="evidence" value="ECO:0007669"/>
    <property type="project" value="UniProtKB-SubCell"/>
</dbReference>
<comment type="similarity">
    <text evidence="3">Belongs to the flagella basal body rod proteins family.</text>
</comment>
<keyword evidence="11" id="KW-0282">Flagellum</keyword>
<protein>
    <recommendedName>
        <fullName evidence="4">Flagellar hook-associated protein 1</fullName>
    </recommendedName>
</protein>
<dbReference type="GO" id="GO:0044780">
    <property type="term" value="P:bacterial-type flagellum assembly"/>
    <property type="evidence" value="ECO:0007669"/>
    <property type="project" value="InterPro"/>
</dbReference>
<evidence type="ECO:0000313" key="12">
    <source>
        <dbReference type="Proteomes" id="UP000236173"/>
    </source>
</evidence>
<dbReference type="NCBIfam" id="TIGR02492">
    <property type="entry name" value="flgK_ends"/>
    <property type="match status" value="1"/>
</dbReference>
<sequence length="461" mass="49632">MALSIALQAALQSLLAHQTALAVAAHNTANAQNPDYTRQIARLKAALPVPEPSLKEGMSFGQLGTGVTVGEIARQYDALLATSLRLADSRVGYYETLVNGLERVEALVGEPTDSGISALLNQFFEAWRDLAANPENMGARSLVLERARSLLNRFNTLQAQLSHERDLSLTQMQEEVNHINRLLEQVARLNGQIVAAKTAGLQPNDLMDERDAVLRDIARLLPIQVSEQPSGSVMVLAGGHELVNATRFRPVRLTFDADGKPIVVLNDTNDLVPLGDGVLGALQEFSHSVVQSLRDQLQRLVDALANAVNALHQTGFGLDNTTGVPFFVLVDGKWQVNPTLLSDPRKVAASQTGAVGDGRVAAAIADIADTPLPDLSGQTVMAAYTNVVGAFAAKTNGAQNALSAFQQARQFLLDRRDSVSGVSIDEEMVDLMRFQQAYIAAARVIQVVDNLVNDLLTNLVR</sequence>
<evidence type="ECO:0000259" key="9">
    <source>
        <dbReference type="Pfam" id="PF06429"/>
    </source>
</evidence>
<evidence type="ECO:0000256" key="2">
    <source>
        <dbReference type="ARBA" id="ARBA00004613"/>
    </source>
</evidence>
<keyword evidence="11" id="KW-0966">Cell projection</keyword>
<dbReference type="InterPro" id="IPR053927">
    <property type="entry name" value="FlgK_helical"/>
</dbReference>
<dbReference type="Proteomes" id="UP000236173">
    <property type="component" value="Unassembled WGS sequence"/>
</dbReference>
<evidence type="ECO:0000256" key="8">
    <source>
        <dbReference type="SAM" id="SignalP"/>
    </source>
</evidence>
<proteinExistence type="inferred from homology"/>
<dbReference type="GO" id="GO:0009424">
    <property type="term" value="C:bacterial-type flagellum hook"/>
    <property type="evidence" value="ECO:0007669"/>
    <property type="project" value="InterPro"/>
</dbReference>
<evidence type="ECO:0000256" key="4">
    <source>
        <dbReference type="ARBA" id="ARBA00016244"/>
    </source>
</evidence>
<gene>
    <name evidence="11" type="primary">flgK</name>
    <name evidence="11" type="ORF">HRbin17_02652</name>
</gene>